<feature type="compositionally biased region" description="Basic and acidic residues" evidence="1">
    <location>
        <begin position="58"/>
        <end position="74"/>
    </location>
</feature>
<protein>
    <submittedName>
        <fullName evidence="2">Uncharacterized protein</fullName>
    </submittedName>
</protein>
<feature type="region of interest" description="Disordered" evidence="1">
    <location>
        <begin position="35"/>
        <end position="99"/>
    </location>
</feature>
<gene>
    <name evidence="2" type="ORF">GBA65_14895</name>
</gene>
<sequence>MSPAEVVLWIEGFDYRHDLMGQMWAHFTAVAVNSQRPRNKHVDARKLWARRKAPKALGPEETREKQREAQERAARLPVPLKLRQRTEGRARPVPVPPPS</sequence>
<dbReference type="Proteomes" id="UP000502706">
    <property type="component" value="Chromosome"/>
</dbReference>
<name>A0A6G8PZD1_9ACTN</name>
<reference evidence="2 3" key="1">
    <citation type="submission" date="2019-10" db="EMBL/GenBank/DDBJ databases">
        <title>Rubrobacter sp nov SCSIO 52915 isolated from a deep-sea sediment in the South China Sea.</title>
        <authorList>
            <person name="Chen R.W."/>
        </authorList>
    </citation>
    <scope>NUCLEOTIDE SEQUENCE [LARGE SCALE GENOMIC DNA]</scope>
    <source>
        <strain evidence="2 3">SCSIO 52915</strain>
    </source>
</reference>
<evidence type="ECO:0000313" key="2">
    <source>
        <dbReference type="EMBL" id="QIN79594.1"/>
    </source>
</evidence>
<dbReference type="AlphaFoldDB" id="A0A6G8PZD1"/>
<accession>A0A6G8PZD1</accession>
<keyword evidence="3" id="KW-1185">Reference proteome</keyword>
<proteinExistence type="predicted"/>
<dbReference type="KEGG" id="rmar:GBA65_14895"/>
<evidence type="ECO:0000256" key="1">
    <source>
        <dbReference type="SAM" id="MobiDB-lite"/>
    </source>
</evidence>
<dbReference type="RefSeq" id="WP_166397264.1">
    <property type="nucleotide sequence ID" value="NZ_CP045121.1"/>
</dbReference>
<evidence type="ECO:0000313" key="3">
    <source>
        <dbReference type="Proteomes" id="UP000502706"/>
    </source>
</evidence>
<organism evidence="2 3">
    <name type="scientific">Rubrobacter marinus</name>
    <dbReference type="NCBI Taxonomy" id="2653852"/>
    <lineage>
        <taxon>Bacteria</taxon>
        <taxon>Bacillati</taxon>
        <taxon>Actinomycetota</taxon>
        <taxon>Rubrobacteria</taxon>
        <taxon>Rubrobacterales</taxon>
        <taxon>Rubrobacteraceae</taxon>
        <taxon>Rubrobacter</taxon>
    </lineage>
</organism>
<dbReference type="EMBL" id="CP045121">
    <property type="protein sequence ID" value="QIN79594.1"/>
    <property type="molecule type" value="Genomic_DNA"/>
</dbReference>